<sequence length="65" mass="7001">MRLVSESIDADRWSRSLGIPFYEATIGTNGHNLSLVFSDLIVDVAVGYAPFVVPDDGPESVIPPP</sequence>
<evidence type="ECO:0000313" key="2">
    <source>
        <dbReference type="EMBL" id="GIJ75527.1"/>
    </source>
</evidence>
<dbReference type="AlphaFoldDB" id="A0A8J4A489"/>
<dbReference type="EMBL" id="BOPH01000166">
    <property type="protein sequence ID" value="GIJ75527.1"/>
    <property type="molecule type" value="Genomic_DNA"/>
</dbReference>
<protein>
    <recommendedName>
        <fullName evidence="1">YxiG-like domain-containing protein</fullName>
    </recommendedName>
</protein>
<dbReference type="InterPro" id="IPR058188">
    <property type="entry name" value="YxiG-like"/>
</dbReference>
<gene>
    <name evidence="2" type="ORF">Voc01_104440</name>
</gene>
<evidence type="ECO:0000313" key="3">
    <source>
        <dbReference type="Proteomes" id="UP000635606"/>
    </source>
</evidence>
<dbReference type="Pfam" id="PF24712">
    <property type="entry name" value="YxiG_2"/>
    <property type="match status" value="1"/>
</dbReference>
<evidence type="ECO:0000259" key="1">
    <source>
        <dbReference type="Pfam" id="PF24712"/>
    </source>
</evidence>
<keyword evidence="3" id="KW-1185">Reference proteome</keyword>
<reference evidence="2" key="1">
    <citation type="submission" date="2021-01" db="EMBL/GenBank/DDBJ databases">
        <title>Whole genome shotgun sequence of Virgisporangium ochraceum NBRC 16418.</title>
        <authorList>
            <person name="Komaki H."/>
            <person name="Tamura T."/>
        </authorList>
    </citation>
    <scope>NUCLEOTIDE SEQUENCE</scope>
    <source>
        <strain evidence="2">NBRC 16418</strain>
    </source>
</reference>
<name>A0A8J4A489_9ACTN</name>
<proteinExistence type="predicted"/>
<dbReference type="Proteomes" id="UP000635606">
    <property type="component" value="Unassembled WGS sequence"/>
</dbReference>
<accession>A0A8J4A489</accession>
<comment type="caution">
    <text evidence="2">The sequence shown here is derived from an EMBL/GenBank/DDBJ whole genome shotgun (WGS) entry which is preliminary data.</text>
</comment>
<feature type="domain" description="YxiG-like" evidence="1">
    <location>
        <begin position="2"/>
        <end position="53"/>
    </location>
</feature>
<organism evidence="2 3">
    <name type="scientific">Virgisporangium ochraceum</name>
    <dbReference type="NCBI Taxonomy" id="65505"/>
    <lineage>
        <taxon>Bacteria</taxon>
        <taxon>Bacillati</taxon>
        <taxon>Actinomycetota</taxon>
        <taxon>Actinomycetes</taxon>
        <taxon>Micromonosporales</taxon>
        <taxon>Micromonosporaceae</taxon>
        <taxon>Virgisporangium</taxon>
    </lineage>
</organism>